<accession>A0A5B8FWD3</accession>
<protein>
    <recommendedName>
        <fullName evidence="4">Putative HNH nuclease YajD</fullName>
    </recommendedName>
</protein>
<evidence type="ECO:0000313" key="6">
    <source>
        <dbReference type="EMBL" id="QDL91510.1"/>
    </source>
</evidence>
<dbReference type="EMBL" id="CP040818">
    <property type="protein sequence ID" value="QDL91510.1"/>
    <property type="molecule type" value="Genomic_DNA"/>
</dbReference>
<dbReference type="GO" id="GO:0003676">
    <property type="term" value="F:nucleic acid binding"/>
    <property type="evidence" value="ECO:0007669"/>
    <property type="project" value="InterPro"/>
</dbReference>
<feature type="domain" description="HNH nuclease" evidence="5">
    <location>
        <begin position="60"/>
        <end position="115"/>
    </location>
</feature>
<evidence type="ECO:0000313" key="7">
    <source>
        <dbReference type="Proteomes" id="UP000305888"/>
    </source>
</evidence>
<reference evidence="6 7" key="1">
    <citation type="submission" date="2019-06" db="EMBL/GenBank/DDBJ databases">
        <title>Genome sequence of Rhodobacteraceae bacterium D4M1.</title>
        <authorList>
            <person name="Cao J."/>
        </authorList>
    </citation>
    <scope>NUCLEOTIDE SEQUENCE [LARGE SCALE GENOMIC DNA]</scope>
    <source>
        <strain evidence="6 7">D4M1</strain>
    </source>
</reference>
<dbReference type="GO" id="GO:0008270">
    <property type="term" value="F:zinc ion binding"/>
    <property type="evidence" value="ECO:0007669"/>
    <property type="project" value="InterPro"/>
</dbReference>
<dbReference type="GO" id="GO:0004519">
    <property type="term" value="F:endonuclease activity"/>
    <property type="evidence" value="ECO:0007669"/>
    <property type="project" value="UniProtKB-KW"/>
</dbReference>
<dbReference type="GO" id="GO:0016787">
    <property type="term" value="F:hydrolase activity"/>
    <property type="evidence" value="ECO:0007669"/>
    <property type="project" value="UniProtKB-KW"/>
</dbReference>
<evidence type="ECO:0000259" key="5">
    <source>
        <dbReference type="SMART" id="SM00507"/>
    </source>
</evidence>
<comment type="similarity">
    <text evidence="3">Belongs to the HNH nuclease family.</text>
</comment>
<keyword evidence="2" id="KW-0378">Hydrolase</keyword>
<gene>
    <name evidence="6" type="ORF">FDP22_06770</name>
</gene>
<dbReference type="GO" id="GO:0005829">
    <property type="term" value="C:cytosol"/>
    <property type="evidence" value="ECO:0007669"/>
    <property type="project" value="TreeGrafter"/>
</dbReference>
<evidence type="ECO:0000256" key="1">
    <source>
        <dbReference type="ARBA" id="ARBA00022722"/>
    </source>
</evidence>
<evidence type="ECO:0000256" key="3">
    <source>
        <dbReference type="ARBA" id="ARBA00038412"/>
    </source>
</evidence>
<proteinExistence type="inferred from homology"/>
<dbReference type="CDD" id="cd00085">
    <property type="entry name" value="HNHc"/>
    <property type="match status" value="1"/>
</dbReference>
<dbReference type="AlphaFoldDB" id="A0A5B8FWD3"/>
<name>A0A5B8FWD3_9RHOB</name>
<dbReference type="Gene3D" id="1.10.30.50">
    <property type="match status" value="1"/>
</dbReference>
<evidence type="ECO:0000256" key="4">
    <source>
        <dbReference type="ARBA" id="ARBA00040194"/>
    </source>
</evidence>
<dbReference type="PANTHER" id="PTHR41286">
    <property type="entry name" value="HNH NUCLEASE YAJD-RELATED"/>
    <property type="match status" value="1"/>
</dbReference>
<dbReference type="SMART" id="SM00507">
    <property type="entry name" value="HNHc"/>
    <property type="match status" value="1"/>
</dbReference>
<keyword evidence="6" id="KW-0255">Endonuclease</keyword>
<sequence length="129" mass="14588">MLRKICWAPGCQSLAAEGCARCAEHTRTDRTTEQHRKARVDQARRGMVGREWYGTARWKRARLGFLGAHPLCAECRSLGLVQAATEVDHVTPHRGDAALFWDPRNWQGLCRPCHSRKTAREVGFAGPHR</sequence>
<dbReference type="InterPro" id="IPR003615">
    <property type="entry name" value="HNH_nuc"/>
</dbReference>
<dbReference type="KEGG" id="ppru:FDP22_06770"/>
<dbReference type="Pfam" id="PF01844">
    <property type="entry name" value="HNH"/>
    <property type="match status" value="1"/>
</dbReference>
<dbReference type="PANTHER" id="PTHR41286:SF1">
    <property type="entry name" value="HNH NUCLEASE YAJD-RELATED"/>
    <property type="match status" value="1"/>
</dbReference>
<dbReference type="RefSeq" id="WP_138572477.1">
    <property type="nucleotide sequence ID" value="NZ_CP040818.1"/>
</dbReference>
<dbReference type="Proteomes" id="UP000305888">
    <property type="component" value="Chromosome"/>
</dbReference>
<keyword evidence="7" id="KW-1185">Reference proteome</keyword>
<dbReference type="OrthoDB" id="5292295at2"/>
<dbReference type="InterPro" id="IPR002711">
    <property type="entry name" value="HNH"/>
</dbReference>
<evidence type="ECO:0000256" key="2">
    <source>
        <dbReference type="ARBA" id="ARBA00022801"/>
    </source>
</evidence>
<organism evidence="6 7">
    <name type="scientific">Paroceanicella profunda</name>
    <dbReference type="NCBI Taxonomy" id="2579971"/>
    <lineage>
        <taxon>Bacteria</taxon>
        <taxon>Pseudomonadati</taxon>
        <taxon>Pseudomonadota</taxon>
        <taxon>Alphaproteobacteria</taxon>
        <taxon>Rhodobacterales</taxon>
        <taxon>Paracoccaceae</taxon>
        <taxon>Paroceanicella</taxon>
    </lineage>
</organism>
<keyword evidence="1" id="KW-0540">Nuclease</keyword>